<evidence type="ECO:0000256" key="1">
    <source>
        <dbReference type="ARBA" id="ARBA00011040"/>
    </source>
</evidence>
<evidence type="ECO:0000259" key="2">
    <source>
        <dbReference type="Pfam" id="PF02374"/>
    </source>
</evidence>
<reference evidence="3" key="1">
    <citation type="submission" date="2020-10" db="EMBL/GenBank/DDBJ databases">
        <authorList>
            <person name="Castelo-Branco R."/>
            <person name="Eusebio N."/>
            <person name="Adriana R."/>
            <person name="Vieira A."/>
            <person name="Brugerolle De Fraissinette N."/>
            <person name="Rezende De Castro R."/>
            <person name="Schneider M.P."/>
            <person name="Vasconcelos V."/>
            <person name="Leao P.N."/>
        </authorList>
    </citation>
    <scope>NUCLEOTIDE SEQUENCE</scope>
    <source>
        <strain evidence="3">LEGE 12446</strain>
    </source>
</reference>
<gene>
    <name evidence="3" type="ORF">IQ276_28030</name>
</gene>
<evidence type="ECO:0000313" key="3">
    <source>
        <dbReference type="EMBL" id="MBE9026130.1"/>
    </source>
</evidence>
<evidence type="ECO:0000313" key="4">
    <source>
        <dbReference type="Proteomes" id="UP000622533"/>
    </source>
</evidence>
<dbReference type="CDD" id="cd02035">
    <property type="entry name" value="ArsA"/>
    <property type="match status" value="2"/>
</dbReference>
<name>A0A8J7DFX6_DESMC</name>
<dbReference type="NCBIfam" id="TIGR00345">
    <property type="entry name" value="GET3_arsA_TRC40"/>
    <property type="match status" value="2"/>
</dbReference>
<dbReference type="GO" id="GO:0005524">
    <property type="term" value="F:ATP binding"/>
    <property type="evidence" value="ECO:0007669"/>
    <property type="project" value="InterPro"/>
</dbReference>
<protein>
    <submittedName>
        <fullName evidence="3">ArsA family ATPase</fullName>
    </submittedName>
</protein>
<comment type="caution">
    <text evidence="3">The sequence shown here is derived from an EMBL/GenBank/DDBJ whole genome shotgun (WGS) entry which is preliminary data.</text>
</comment>
<keyword evidence="4" id="KW-1185">Reference proteome</keyword>
<dbReference type="InterPro" id="IPR016300">
    <property type="entry name" value="ATPase_ArsA/GET3"/>
</dbReference>
<dbReference type="PANTHER" id="PTHR10803:SF3">
    <property type="entry name" value="ATPASE GET3"/>
    <property type="match status" value="1"/>
</dbReference>
<dbReference type="Proteomes" id="UP000622533">
    <property type="component" value="Unassembled WGS sequence"/>
</dbReference>
<comment type="similarity">
    <text evidence="1">Belongs to the arsA ATPase family.</text>
</comment>
<organism evidence="3 4">
    <name type="scientific">Desmonostoc muscorum LEGE 12446</name>
    <dbReference type="NCBI Taxonomy" id="1828758"/>
    <lineage>
        <taxon>Bacteria</taxon>
        <taxon>Bacillati</taxon>
        <taxon>Cyanobacteriota</taxon>
        <taxon>Cyanophyceae</taxon>
        <taxon>Nostocales</taxon>
        <taxon>Nostocaceae</taxon>
        <taxon>Desmonostoc</taxon>
    </lineage>
</organism>
<accession>A0A8J7DFX6</accession>
<dbReference type="Pfam" id="PF02374">
    <property type="entry name" value="ArsA_ATPase"/>
    <property type="match status" value="2"/>
</dbReference>
<dbReference type="InterPro" id="IPR027417">
    <property type="entry name" value="P-loop_NTPase"/>
</dbReference>
<sequence length="633" mass="71348">MELFDNLHLAMFSGKGGVGKTTISCTFACRWAQKFANEQILLISTDPAHSLGDVLQVSVDDIPRPIAELPNLRVRALDAKRLLQEFKERYGQVLELLVERGSFVEGEDLLPVWDLNWPGLDELMGLLEIQRLFKEQQVDRVVVDMAPSGHTLNLFGLMDFLDTFLHSLELFQEKHRYISKTFAGSYTPDRADEFLQTLKAELSQGRRLLQDPIHTACLLVAIAEPMSWLESKRFLEALQTMQVPCGGLFVNQVLASATDPDRYQEQQPLISQYTALANGKPMFIVPQQDEEPLGIVALSHLINQIHIPQLEPLSPVHPLPIQWPEKIPPSFGDFLTEGRRLLLIGGKGGVGKTTVAAAIGWAMAQQHPDRKIRMVSIDPAHSLGDAFGLSLGHEPYQITTNLRGQEVDGDRIVDQFRADYLWELAQMMSGETQTSEAIEMAYAPVAWRKIVDQALPGIDEILSLLTVMELLEQQEEDLIILDTAPTGHLLRFLEMPTALADWLAWIFKLWIKYQNVLGRTEFMGRLRTLRQRVVKAQKVLKDPQQVEFIGVTLNQTSVLAEQQRLFKSLQEIGVSQNYLVLNRFTSTATINCDRANRDDSETNFPGLTMVRLPMLPRSVQPLERIKAAAACLF</sequence>
<feature type="domain" description="ArsA/GET3 Anion-transporting ATPase-like" evidence="2">
    <location>
        <begin position="10"/>
        <end position="304"/>
    </location>
</feature>
<dbReference type="GO" id="GO:0016887">
    <property type="term" value="F:ATP hydrolysis activity"/>
    <property type="evidence" value="ECO:0007669"/>
    <property type="project" value="InterPro"/>
</dbReference>
<dbReference type="PANTHER" id="PTHR10803">
    <property type="entry name" value="ARSENICAL PUMP-DRIVING ATPASE ARSENITE-TRANSLOCATING ATPASE"/>
    <property type="match status" value="1"/>
</dbReference>
<proteinExistence type="inferred from homology"/>
<dbReference type="EMBL" id="JADEXS010000540">
    <property type="protein sequence ID" value="MBE9026130.1"/>
    <property type="molecule type" value="Genomic_DNA"/>
</dbReference>
<feature type="domain" description="ArsA/GET3 Anion-transporting ATPase-like" evidence="2">
    <location>
        <begin position="340"/>
        <end position="626"/>
    </location>
</feature>
<dbReference type="Gene3D" id="3.40.50.300">
    <property type="entry name" value="P-loop containing nucleotide triphosphate hydrolases"/>
    <property type="match status" value="2"/>
</dbReference>
<dbReference type="InterPro" id="IPR025723">
    <property type="entry name" value="ArsA/GET3_ATPase-like"/>
</dbReference>
<dbReference type="AlphaFoldDB" id="A0A8J7DFX6"/>
<dbReference type="SUPFAM" id="SSF52540">
    <property type="entry name" value="P-loop containing nucleoside triphosphate hydrolases"/>
    <property type="match status" value="2"/>
</dbReference>